<dbReference type="KEGG" id="llu:AKJ09_01560"/>
<dbReference type="Proteomes" id="UP000064967">
    <property type="component" value="Chromosome"/>
</dbReference>
<dbReference type="InterPro" id="IPR036709">
    <property type="entry name" value="Autotransporte_beta_dom_sf"/>
</dbReference>
<evidence type="ECO:0000256" key="1">
    <source>
        <dbReference type="SAM" id="MobiDB-lite"/>
    </source>
</evidence>
<dbReference type="RefSeq" id="WP_146646432.1">
    <property type="nucleotide sequence ID" value="NZ_CP012333.1"/>
</dbReference>
<accession>A0A0K1PNC6</accession>
<dbReference type="SUPFAM" id="SSF103515">
    <property type="entry name" value="Autotransporter"/>
    <property type="match status" value="1"/>
</dbReference>
<feature type="region of interest" description="Disordered" evidence="1">
    <location>
        <begin position="124"/>
        <end position="162"/>
    </location>
</feature>
<dbReference type="STRING" id="1391654.AKJ09_01560"/>
<keyword evidence="3" id="KW-1185">Reference proteome</keyword>
<evidence type="ECO:0000313" key="2">
    <source>
        <dbReference type="EMBL" id="AKU94896.1"/>
    </source>
</evidence>
<dbReference type="AlphaFoldDB" id="A0A0K1PNC6"/>
<proteinExistence type="predicted"/>
<reference evidence="2 3" key="1">
    <citation type="submission" date="2015-08" db="EMBL/GenBank/DDBJ databases">
        <authorList>
            <person name="Babu N.S."/>
            <person name="Beckwith C.J."/>
            <person name="Beseler K.G."/>
            <person name="Brison A."/>
            <person name="Carone J.V."/>
            <person name="Caskin T.P."/>
            <person name="Diamond M."/>
            <person name="Durham M.E."/>
            <person name="Foxe J.M."/>
            <person name="Go M."/>
            <person name="Henderson B.A."/>
            <person name="Jones I.B."/>
            <person name="McGettigan J.A."/>
            <person name="Micheletti S.J."/>
            <person name="Nasrallah M.E."/>
            <person name="Ortiz D."/>
            <person name="Piller C.R."/>
            <person name="Privatt S.R."/>
            <person name="Schneider S.L."/>
            <person name="Sharp S."/>
            <person name="Smith T.C."/>
            <person name="Stanton J.D."/>
            <person name="Ullery H.E."/>
            <person name="Wilson R.J."/>
            <person name="Serrano M.G."/>
            <person name="Buck G."/>
            <person name="Lee V."/>
            <person name="Wang Y."/>
            <person name="Carvalho R."/>
            <person name="Voegtly L."/>
            <person name="Shi R."/>
            <person name="Duckworth R."/>
            <person name="Johnson A."/>
            <person name="Loviza R."/>
            <person name="Walstead R."/>
            <person name="Shah Z."/>
            <person name="Kiflezghi M."/>
            <person name="Wade K."/>
            <person name="Ball S.L."/>
            <person name="Bradley K.W."/>
            <person name="Asai D.J."/>
            <person name="Bowman C.A."/>
            <person name="Russell D.A."/>
            <person name="Pope W.H."/>
            <person name="Jacobs-Sera D."/>
            <person name="Hendrix R.W."/>
            <person name="Hatfull G.F."/>
        </authorList>
    </citation>
    <scope>NUCLEOTIDE SEQUENCE [LARGE SCALE GENOMIC DNA]</scope>
    <source>
        <strain evidence="2 3">DSM 27648</strain>
    </source>
</reference>
<organism evidence="2 3">
    <name type="scientific">Labilithrix luteola</name>
    <dbReference type="NCBI Taxonomy" id="1391654"/>
    <lineage>
        <taxon>Bacteria</taxon>
        <taxon>Pseudomonadati</taxon>
        <taxon>Myxococcota</taxon>
        <taxon>Polyangia</taxon>
        <taxon>Polyangiales</taxon>
        <taxon>Labilitrichaceae</taxon>
        <taxon>Labilithrix</taxon>
    </lineage>
</organism>
<name>A0A0K1PNC6_9BACT</name>
<sequence>MSRSSFALAACLLVGQLCGAQGEAHATERSLHGLDLDYVAPAECPSREQFDAMLRARLPDEATTKDTRHFLARITPDEAGGYVGRLDVRGPGLAPDVREIHAPTCRAVSTSLVLFVVLALTPASQAEHEPERTSPAPPPPSPPTTEPAPLPTRSSSDETRSYTHAAKPAATWSWSAGFQATYQHMSEAAWGGRVHAELTRVPALGPLGASLRLSYGWSDFSTFPVRAGEAKFRLRTGRLEGCARVALGSFALSPCAAFELGSLDGRTPALSATEMSTLWAAPGVRLRLGWQTSAWLALEVEAGLSMPLERRVFQITDPIRTVYEPPAVVVDLGAGLGVSGRFR</sequence>
<feature type="compositionally biased region" description="Pro residues" evidence="1">
    <location>
        <begin position="135"/>
        <end position="150"/>
    </location>
</feature>
<protein>
    <submittedName>
        <fullName evidence="2">Uncharacterized protein</fullName>
    </submittedName>
</protein>
<evidence type="ECO:0000313" key="3">
    <source>
        <dbReference type="Proteomes" id="UP000064967"/>
    </source>
</evidence>
<gene>
    <name evidence="2" type="ORF">AKJ09_01560</name>
</gene>
<dbReference type="EMBL" id="CP012333">
    <property type="protein sequence ID" value="AKU94896.1"/>
    <property type="molecule type" value="Genomic_DNA"/>
</dbReference>